<organism evidence="1 3">
    <name type="scientific">Chitinophaga sancti</name>
    <dbReference type="NCBI Taxonomy" id="1004"/>
    <lineage>
        <taxon>Bacteria</taxon>
        <taxon>Pseudomonadati</taxon>
        <taxon>Bacteroidota</taxon>
        <taxon>Chitinophagia</taxon>
        <taxon>Chitinophagales</taxon>
        <taxon>Chitinophagaceae</taxon>
        <taxon>Chitinophaga</taxon>
    </lineage>
</organism>
<dbReference type="OrthoDB" id="3193769at2"/>
<evidence type="ECO:0000313" key="3">
    <source>
        <dbReference type="Proteomes" id="UP000183788"/>
    </source>
</evidence>
<evidence type="ECO:0000313" key="1">
    <source>
        <dbReference type="EMBL" id="SFW90153.1"/>
    </source>
</evidence>
<name>A0A1K1T0K4_9BACT</name>
<evidence type="ECO:0000313" key="2">
    <source>
        <dbReference type="EMBL" id="WQG88277.1"/>
    </source>
</evidence>
<evidence type="ECO:0008006" key="5">
    <source>
        <dbReference type="Google" id="ProtNLM"/>
    </source>
</evidence>
<protein>
    <recommendedName>
        <fullName evidence="5">Homeodomain-like domain-containing protein</fullName>
    </recommendedName>
</protein>
<reference evidence="2 4" key="2">
    <citation type="submission" date="2023-11" db="EMBL/GenBank/DDBJ databases">
        <title>MicrobeMod: A computational toolkit for identifying prokaryotic methylation and restriction-modification with nanopore sequencing.</title>
        <authorList>
            <person name="Crits-Christoph A."/>
            <person name="Kang S.C."/>
            <person name="Lee H."/>
            <person name="Ostrov N."/>
        </authorList>
    </citation>
    <scope>NUCLEOTIDE SEQUENCE [LARGE SCALE GENOMIC DNA]</scope>
    <source>
        <strain evidence="2 4">ATCC 23090</strain>
    </source>
</reference>
<reference evidence="1 3" key="1">
    <citation type="submission" date="2016-11" db="EMBL/GenBank/DDBJ databases">
        <authorList>
            <person name="Jaros S."/>
            <person name="Januszkiewicz K."/>
            <person name="Wedrychowicz H."/>
        </authorList>
    </citation>
    <scope>NUCLEOTIDE SEQUENCE [LARGE SCALE GENOMIC DNA]</scope>
    <source>
        <strain evidence="1 3">DSM 784</strain>
    </source>
</reference>
<gene>
    <name evidence="1" type="ORF">SAMN05661012_06561</name>
    <name evidence="2" type="ORF">SR876_25450</name>
</gene>
<evidence type="ECO:0000313" key="4">
    <source>
        <dbReference type="Proteomes" id="UP001326715"/>
    </source>
</evidence>
<dbReference type="Proteomes" id="UP000183788">
    <property type="component" value="Unassembled WGS sequence"/>
</dbReference>
<dbReference type="STRING" id="1004.SAMN05661012_06561"/>
<dbReference type="EMBL" id="CP140154">
    <property type="protein sequence ID" value="WQG88277.1"/>
    <property type="molecule type" value="Genomic_DNA"/>
</dbReference>
<sequence length="184" mass="21188">MANTVLTMQQIRSILQLLEKGFSYRSIAQELRINRKPVTAYGKRIAESGLSFKELRQLPDAELSKIVYPPTAQAPLPDPERRKALDELIGYMLSELKRTGVTRQLLWEEYKRDNPDGYGYTQFCIFLKAAAKIVNPTMRIVHKPANMVMIDFARDKMSFINKSTENLLNALFWLQFFLLAITAL</sequence>
<dbReference type="EMBL" id="FPIZ01000046">
    <property type="protein sequence ID" value="SFW90153.1"/>
    <property type="molecule type" value="Genomic_DNA"/>
</dbReference>
<dbReference type="AlphaFoldDB" id="A0A1K1T0K4"/>
<dbReference type="RefSeq" id="WP_072366508.1">
    <property type="nucleotide sequence ID" value="NZ_CP139972.1"/>
</dbReference>
<keyword evidence="4" id="KW-1185">Reference proteome</keyword>
<dbReference type="Proteomes" id="UP001326715">
    <property type="component" value="Chromosome"/>
</dbReference>
<accession>A0A1K1T0K4</accession>
<proteinExistence type="predicted"/>